<accession>A0ABT9Y9K7</accession>
<reference evidence="2 3" key="1">
    <citation type="submission" date="2023-07" db="EMBL/GenBank/DDBJ databases">
        <title>Genomic Encyclopedia of Type Strains, Phase IV (KMG-IV): sequencing the most valuable type-strain genomes for metagenomic binning, comparative biology and taxonomic classification.</title>
        <authorList>
            <person name="Goeker M."/>
        </authorList>
    </citation>
    <scope>NUCLEOTIDE SEQUENCE [LARGE SCALE GENOMIC DNA]</scope>
    <source>
        <strain evidence="2 3">DSM 16980</strain>
    </source>
</reference>
<dbReference type="Proteomes" id="UP001239167">
    <property type="component" value="Unassembled WGS sequence"/>
</dbReference>
<organism evidence="2 3">
    <name type="scientific">Pectinatus haikarae</name>
    <dbReference type="NCBI Taxonomy" id="349096"/>
    <lineage>
        <taxon>Bacteria</taxon>
        <taxon>Bacillati</taxon>
        <taxon>Bacillota</taxon>
        <taxon>Negativicutes</taxon>
        <taxon>Selenomonadales</taxon>
        <taxon>Selenomonadaceae</taxon>
        <taxon>Pectinatus</taxon>
    </lineage>
</organism>
<feature type="coiled-coil region" evidence="1">
    <location>
        <begin position="61"/>
        <end position="157"/>
    </location>
</feature>
<protein>
    <submittedName>
        <fullName evidence="2">Uncharacterized protein</fullName>
    </submittedName>
</protein>
<gene>
    <name evidence="2" type="ORF">J2S01_002041</name>
</gene>
<evidence type="ECO:0000313" key="3">
    <source>
        <dbReference type="Proteomes" id="UP001239167"/>
    </source>
</evidence>
<dbReference type="EMBL" id="JAUSUE010000015">
    <property type="protein sequence ID" value="MDQ0204313.1"/>
    <property type="molecule type" value="Genomic_DNA"/>
</dbReference>
<dbReference type="RefSeq" id="WP_307224585.1">
    <property type="nucleotide sequence ID" value="NZ_CP116940.1"/>
</dbReference>
<keyword evidence="1" id="KW-0175">Coiled coil</keyword>
<evidence type="ECO:0000313" key="2">
    <source>
        <dbReference type="EMBL" id="MDQ0204313.1"/>
    </source>
</evidence>
<name>A0ABT9Y9K7_9FIRM</name>
<comment type="caution">
    <text evidence="2">The sequence shown here is derived from an EMBL/GenBank/DDBJ whole genome shotgun (WGS) entry which is preliminary data.</text>
</comment>
<sequence length="567" mass="65937">MKSSKKNILIYINTFFYYFFFLQPVYADTAIDVPNQVYNTVENAKNDYNIFEQKEQEQEYVKKAAEYIIMAEKELERAKQSNLDARDRLVRDQKWLEEAVQDKQNAVNEFARVKEIGATNDVIEEKEKEVYKADDNLQRAAKEMELAKKDKNLAEEYIPIAQANLEKATKQRDDLFYKINHPVASTSFITGFKYYNWDNGNETHGFQFIQPMNYSYYLNGTYLGIYTNHVITKNSIAGTSGTANTMTDTKIYFKKSLIRKKYTTEYSVDLNLPTGEYSLNGKEASSRVGDDLAEIDKYGEGFQVKPGIDFKRRLNRKETVMAGTSYLMRTPYDEISDKMLNLSVLKNYLTNNILPDEDGIATTTGKIHPGNEWNKFFRYQYATGERQFIADIINTTYGRSFYDNGISYQSKSEWKFRLTNNQKIARNQELLTYFWTNVQGTDYYSTQVSKSEPVYFYGAKWEFIINPRQKLRLSADVMQTSGSRYSGLLDGYDFGYPDYIYNEVAGRRKYSLGIGYDIAINKTSSLHIDLKKYYMKDGISTINQIDSDYSAQNYKGYGIFMLFDKQL</sequence>
<proteinExistence type="predicted"/>
<keyword evidence="3" id="KW-1185">Reference proteome</keyword>
<evidence type="ECO:0000256" key="1">
    <source>
        <dbReference type="SAM" id="Coils"/>
    </source>
</evidence>